<keyword evidence="1" id="KW-0687">Ribonucleoprotein</keyword>
<keyword evidence="2" id="KW-1185">Reference proteome</keyword>
<name>A0ABR1M173_9PEZI</name>
<keyword evidence="1" id="KW-0689">Ribosomal protein</keyword>
<dbReference type="Proteomes" id="UP001360953">
    <property type="component" value="Unassembled WGS sequence"/>
</dbReference>
<dbReference type="InterPro" id="IPR008914">
    <property type="entry name" value="PEBP"/>
</dbReference>
<organism evidence="1 2">
    <name type="scientific">Phyllosticta citribraziliensis</name>
    <dbReference type="NCBI Taxonomy" id="989973"/>
    <lineage>
        <taxon>Eukaryota</taxon>
        <taxon>Fungi</taxon>
        <taxon>Dikarya</taxon>
        <taxon>Ascomycota</taxon>
        <taxon>Pezizomycotina</taxon>
        <taxon>Dothideomycetes</taxon>
        <taxon>Dothideomycetes incertae sedis</taxon>
        <taxon>Botryosphaeriales</taxon>
        <taxon>Phyllostictaceae</taxon>
        <taxon>Phyllosticta</taxon>
    </lineage>
</organism>
<dbReference type="CDD" id="cd00866">
    <property type="entry name" value="PEBP_euk"/>
    <property type="match status" value="1"/>
</dbReference>
<protein>
    <submittedName>
        <fullName evidence="1">Ribosomal protein YmL35</fullName>
    </submittedName>
</protein>
<dbReference type="Gene3D" id="3.90.280.10">
    <property type="entry name" value="PEBP-like"/>
    <property type="match status" value="1"/>
</dbReference>
<dbReference type="InterPro" id="IPR036610">
    <property type="entry name" value="PEBP-like_sf"/>
</dbReference>
<accession>A0ABR1M173</accession>
<dbReference type="PANTHER" id="PTHR11362">
    <property type="entry name" value="PHOSPHATIDYLETHANOLAMINE-BINDING PROTEIN"/>
    <property type="match status" value="1"/>
</dbReference>
<sequence length="419" mass="47628">MSAAKQATRPLQACVRCTGQLRPARLSALQARSFTTTPAVAEEVEAQSSTSTPPTNLTLDPNRVYRPADEKELIKTGVFPIGSRRRRAAIARTAEEIPFEQLPYQCFQEARKVLIEERAEKLKAIETMRGRIQRLKEQDPSVSGGEWEKQNRLRSMQNQLEQLKILADINDPLIKKRFEDGLGDMNKPIYRYLADKKWRSYKLKILKQRLEQMYVIPDVYNPFHPTADVNLAFGKRKVRTGDFVDSRTSENPGTLDIQVFNAGEILVSIVVVDSDVPNIKKDTFDHRCHFIATNIPISPTQKTVHLGQLSESQVVLPWLPPAAIKGAPYHRMSVWVAEQPAGKVVENAAPSKGRQNFNLRTWMAKNSLSPVGVTFFRSEFDPWSDEIAKKYRLPGSDIEFKAPKPEKLPYKKKDGARYR</sequence>
<dbReference type="RefSeq" id="XP_066658111.1">
    <property type="nucleotide sequence ID" value="XM_066794953.1"/>
</dbReference>
<dbReference type="SUPFAM" id="SSF49777">
    <property type="entry name" value="PEBP-like"/>
    <property type="match status" value="1"/>
</dbReference>
<dbReference type="PANTHER" id="PTHR11362:SF82">
    <property type="entry name" value="PHOSPHATIDYLETHANOLAMINE-BINDING PROTEIN 4"/>
    <property type="match status" value="1"/>
</dbReference>
<dbReference type="Pfam" id="PF01161">
    <property type="entry name" value="PBP"/>
    <property type="match status" value="1"/>
</dbReference>
<evidence type="ECO:0000313" key="1">
    <source>
        <dbReference type="EMBL" id="KAK7541180.1"/>
    </source>
</evidence>
<dbReference type="InterPro" id="IPR035810">
    <property type="entry name" value="PEBP_euk"/>
</dbReference>
<proteinExistence type="predicted"/>
<dbReference type="GO" id="GO:0005840">
    <property type="term" value="C:ribosome"/>
    <property type="evidence" value="ECO:0007669"/>
    <property type="project" value="UniProtKB-KW"/>
</dbReference>
<comment type="caution">
    <text evidence="1">The sequence shown here is derived from an EMBL/GenBank/DDBJ whole genome shotgun (WGS) entry which is preliminary data.</text>
</comment>
<gene>
    <name evidence="1" type="ORF">J3D65DRAFT_270099</name>
</gene>
<dbReference type="EMBL" id="JBBPEH010000003">
    <property type="protein sequence ID" value="KAK7541180.1"/>
    <property type="molecule type" value="Genomic_DNA"/>
</dbReference>
<reference evidence="1 2" key="1">
    <citation type="submission" date="2024-04" db="EMBL/GenBank/DDBJ databases">
        <title>Phyllosticta paracitricarpa is synonymous to the EU quarantine fungus P. citricarpa based on phylogenomic analyses.</title>
        <authorList>
            <consortium name="Lawrence Berkeley National Laboratory"/>
            <person name="Van ingen-buijs V.A."/>
            <person name="Van westerhoven A.C."/>
            <person name="Haridas S."/>
            <person name="Skiadas P."/>
            <person name="Martin F."/>
            <person name="Groenewald J.Z."/>
            <person name="Crous P.W."/>
            <person name="Seidl M.F."/>
        </authorList>
    </citation>
    <scope>NUCLEOTIDE SEQUENCE [LARGE SCALE GENOMIC DNA]</scope>
    <source>
        <strain evidence="1 2">CPC 17464</strain>
    </source>
</reference>
<dbReference type="GeneID" id="92027859"/>
<evidence type="ECO:0000313" key="2">
    <source>
        <dbReference type="Proteomes" id="UP001360953"/>
    </source>
</evidence>
<dbReference type="Gene3D" id="1.20.58.1180">
    <property type="match status" value="1"/>
</dbReference>